<keyword evidence="2" id="KW-0812">Transmembrane</keyword>
<keyword evidence="2" id="KW-0472">Membrane</keyword>
<evidence type="ECO:0000256" key="2">
    <source>
        <dbReference type="SAM" id="Phobius"/>
    </source>
</evidence>
<keyword evidence="2" id="KW-1133">Transmembrane helix</keyword>
<feature type="region of interest" description="Disordered" evidence="1">
    <location>
        <begin position="179"/>
        <end position="198"/>
    </location>
</feature>
<accession>A0A1H3TFS2</accession>
<proteinExistence type="predicted"/>
<dbReference type="SUPFAM" id="SSF63411">
    <property type="entry name" value="LuxS/MPP-like metallohydrolase"/>
    <property type="match status" value="2"/>
</dbReference>
<feature type="transmembrane region" description="Helical" evidence="2">
    <location>
        <begin position="541"/>
        <end position="560"/>
    </location>
</feature>
<dbReference type="Proteomes" id="UP000199632">
    <property type="component" value="Unassembled WGS sequence"/>
</dbReference>
<dbReference type="RefSeq" id="WP_090799229.1">
    <property type="nucleotide sequence ID" value="NZ_BOND01000002.1"/>
</dbReference>
<dbReference type="STRING" id="137265.SAMN05421684_5634"/>
<dbReference type="InterPro" id="IPR011249">
    <property type="entry name" value="Metalloenz_LuxS/M16"/>
</dbReference>
<dbReference type="Gene3D" id="3.30.830.10">
    <property type="entry name" value="Metalloenzyme, LuxS/M16 peptidase-like"/>
    <property type="match status" value="2"/>
</dbReference>
<protein>
    <submittedName>
        <fullName evidence="3">Predicted Zn-dependent peptidase</fullName>
    </submittedName>
</protein>
<dbReference type="OrthoDB" id="3798591at2"/>
<dbReference type="EMBL" id="FNQB01000003">
    <property type="protein sequence ID" value="SDZ48738.1"/>
    <property type="molecule type" value="Genomic_DNA"/>
</dbReference>
<name>A0A1H3TFS2_9ACTN</name>
<keyword evidence="4" id="KW-1185">Reference proteome</keyword>
<evidence type="ECO:0000256" key="1">
    <source>
        <dbReference type="SAM" id="MobiDB-lite"/>
    </source>
</evidence>
<organism evidence="3 4">
    <name type="scientific">Asanoa ishikariensis</name>
    <dbReference type="NCBI Taxonomy" id="137265"/>
    <lineage>
        <taxon>Bacteria</taxon>
        <taxon>Bacillati</taxon>
        <taxon>Actinomycetota</taxon>
        <taxon>Actinomycetes</taxon>
        <taxon>Micromonosporales</taxon>
        <taxon>Micromonosporaceae</taxon>
        <taxon>Asanoa</taxon>
    </lineage>
</organism>
<reference evidence="4" key="1">
    <citation type="submission" date="2016-10" db="EMBL/GenBank/DDBJ databases">
        <authorList>
            <person name="Varghese N."/>
            <person name="Submissions S."/>
        </authorList>
    </citation>
    <scope>NUCLEOTIDE SEQUENCE [LARGE SCALE GENOMIC DNA]</scope>
    <source>
        <strain evidence="4">DSM 44718</strain>
    </source>
</reference>
<evidence type="ECO:0000313" key="3">
    <source>
        <dbReference type="EMBL" id="SDZ48738.1"/>
    </source>
</evidence>
<dbReference type="AlphaFoldDB" id="A0A1H3TFS2"/>
<gene>
    <name evidence="3" type="ORF">SAMN05421684_5634</name>
</gene>
<sequence>MIRETEVDGVQTLLAPKGGPVVAGLTFRVGRADETLATAGITHLLEHLALHNVGLGDYHYNGSTGSVVTNFHLQGSEDDVVKHLIAVCDALADLPLARLETEKGILRTEAASRKVGAIESMPLWRYGAQGHGLVSYEELGLPRLTADDVREWAATWFTRQNAVLWLTADQVPAGLRLNLPEGTRRPVPQPSSTLPTTPAYFTEHVNGVVFDAVVRRRSAASVFSAVLEREMYRSLRQEGGYSYTANTSYDPRGDEFATITAYADALPDKQDAVLGAFVDVLAKLQVGRFEQADLDSVRSQAEEVLRHDESDAARLPAAAMNALVGQPNLTAAEILDEVRAVTIDDLQAVATEATGSGLLLVPHGLTAEWAGFTPAPTFSTAAVDGLRYQPRSGGAVRLVVGAEGVSLIDADHALTVRYAECAIALAWPDGGRQLIGLDGISVRVEPTVFPLKPDQLARIDTSVPRANLIRMPAREQAAIPQPKPRTPAPPSRGSKAGLIVLIVLASIVGMMAALGAAVILVADPANNPEDAGLRDPSSFTLLGILVLVTASFVLWAVHVARMRKIT</sequence>
<dbReference type="GO" id="GO:0046872">
    <property type="term" value="F:metal ion binding"/>
    <property type="evidence" value="ECO:0007669"/>
    <property type="project" value="InterPro"/>
</dbReference>
<feature type="transmembrane region" description="Helical" evidence="2">
    <location>
        <begin position="498"/>
        <end position="521"/>
    </location>
</feature>
<evidence type="ECO:0000313" key="4">
    <source>
        <dbReference type="Proteomes" id="UP000199632"/>
    </source>
</evidence>